<dbReference type="SUPFAM" id="SSF141086">
    <property type="entry name" value="Agglutinin HPA-like"/>
    <property type="match status" value="1"/>
</dbReference>
<reference evidence="2" key="1">
    <citation type="submission" date="2022-09" db="EMBL/GenBank/DDBJ databases">
        <title>Fusarium specimens isolated from Avocado Roots.</title>
        <authorList>
            <person name="Stajich J."/>
            <person name="Roper C."/>
            <person name="Heimlech-Rivalta G."/>
        </authorList>
    </citation>
    <scope>NUCLEOTIDE SEQUENCE</scope>
    <source>
        <strain evidence="2">CF00095</strain>
    </source>
</reference>
<evidence type="ECO:0000313" key="2">
    <source>
        <dbReference type="EMBL" id="KAJ4141754.1"/>
    </source>
</evidence>
<dbReference type="InterPro" id="IPR037221">
    <property type="entry name" value="H-type_lectin_dom_sf"/>
</dbReference>
<dbReference type="Pfam" id="PF09458">
    <property type="entry name" value="H_lectin"/>
    <property type="match status" value="1"/>
</dbReference>
<dbReference type="Gene3D" id="2.60.40.2080">
    <property type="match status" value="1"/>
</dbReference>
<evidence type="ECO:0000259" key="1">
    <source>
        <dbReference type="Pfam" id="PF09458"/>
    </source>
</evidence>
<accession>A0ABQ8RUC3</accession>
<keyword evidence="3" id="KW-1185">Reference proteome</keyword>
<dbReference type="InterPro" id="IPR024079">
    <property type="entry name" value="MetalloPept_cat_dom_sf"/>
</dbReference>
<proteinExistence type="predicted"/>
<name>A0ABQ8RUC3_FUSEQ</name>
<gene>
    <name evidence="2" type="ORF">NW768_000971</name>
</gene>
<dbReference type="Proteomes" id="UP001152024">
    <property type="component" value="Unassembled WGS sequence"/>
</dbReference>
<protein>
    <recommendedName>
        <fullName evidence="1">H-type lectin domain-containing protein</fullName>
    </recommendedName>
</protein>
<dbReference type="InterPro" id="IPR019019">
    <property type="entry name" value="H-type_lectin_domain"/>
</dbReference>
<dbReference type="SUPFAM" id="SSF55486">
    <property type="entry name" value="Metalloproteases ('zincins'), catalytic domain"/>
    <property type="match status" value="1"/>
</dbReference>
<comment type="caution">
    <text evidence="2">The sequence shown here is derived from an EMBL/GenBank/DDBJ whole genome shotgun (WGS) entry which is preliminary data.</text>
</comment>
<dbReference type="EMBL" id="JAOQBH010000001">
    <property type="protein sequence ID" value="KAJ4141754.1"/>
    <property type="molecule type" value="Genomic_DNA"/>
</dbReference>
<dbReference type="Gene3D" id="3.40.390.10">
    <property type="entry name" value="Collagenase (Catalytic Domain)"/>
    <property type="match status" value="1"/>
</dbReference>
<sequence>MTTTTMPVFSNTHKPPVMFCAPGNPDDILYSFENYGEGIDSVVRWARGSHIRIATLSQDTISSWVLDIIKAVVEEWMTETIGGLTYEWVSGNRHSEIRISFFNNVPSWSCLGPRATLYDQSQPTMNFNFGGWKDKRVVYSHRDVKRLAAHLFGHALGLPHAQQRVASSFNEKALQTMLGCYYAGTISSATGCGHLRNAQSIMGYEVPAALTKNGTDLLQDSSVIDKEAHGLVRSLYWTPVPYLNRCDISDSPGFDRAPARPSFGKRRFFVTQTRNIVTGLRTVHMDMNSDFIIHSRLTGVWSRQGYEWEAGSQETGLINATYNILSFEEDDERVRTGDHVWNPTVGEQKASHRLNFSKPFVEIPKVVVFITGFHTAKGANIRIDVSASKIDREGFTIDMMTWADTHVYFVSASWLAHEPGEETIRSGKVVHPFNPSMTRLVDVEDHYSIRMNKRPSNMFIAYSHIDANPTADIRLNLSTGFNEDGISVTFSTWEEDSKFVLCAASYVVLF</sequence>
<organism evidence="2 3">
    <name type="scientific">Fusarium equiseti</name>
    <name type="common">Fusarium scirpi</name>
    <dbReference type="NCBI Taxonomy" id="61235"/>
    <lineage>
        <taxon>Eukaryota</taxon>
        <taxon>Fungi</taxon>
        <taxon>Dikarya</taxon>
        <taxon>Ascomycota</taxon>
        <taxon>Pezizomycotina</taxon>
        <taxon>Sordariomycetes</taxon>
        <taxon>Hypocreomycetidae</taxon>
        <taxon>Hypocreales</taxon>
        <taxon>Nectriaceae</taxon>
        <taxon>Fusarium</taxon>
        <taxon>Fusarium incarnatum-equiseti species complex</taxon>
    </lineage>
</organism>
<feature type="domain" description="H-type lectin" evidence="1">
    <location>
        <begin position="353"/>
        <end position="417"/>
    </location>
</feature>
<evidence type="ECO:0000313" key="3">
    <source>
        <dbReference type="Proteomes" id="UP001152024"/>
    </source>
</evidence>